<reference evidence="3 4" key="1">
    <citation type="journal article" date="2024" name="bioRxiv">
        <title>A reference genome for Trichogramma kaykai: A tiny desert-dwelling parasitoid wasp with competing sex-ratio distorters.</title>
        <authorList>
            <person name="Culotta J."/>
            <person name="Lindsey A.R."/>
        </authorList>
    </citation>
    <scope>NUCLEOTIDE SEQUENCE [LARGE SCALE GENOMIC DNA]</scope>
    <source>
        <strain evidence="3 4">KSX58</strain>
    </source>
</reference>
<feature type="transmembrane region" description="Helical" evidence="2">
    <location>
        <begin position="20"/>
        <end position="42"/>
    </location>
</feature>
<keyword evidence="2" id="KW-0812">Transmembrane</keyword>
<proteinExistence type="predicted"/>
<evidence type="ECO:0000313" key="4">
    <source>
        <dbReference type="Proteomes" id="UP001627154"/>
    </source>
</evidence>
<comment type="caution">
    <text evidence="3">The sequence shown here is derived from an EMBL/GenBank/DDBJ whole genome shotgun (WGS) entry which is preliminary data.</text>
</comment>
<keyword evidence="4" id="KW-1185">Reference proteome</keyword>
<keyword evidence="2" id="KW-0472">Membrane</keyword>
<gene>
    <name evidence="3" type="ORF">TKK_012415</name>
</gene>
<protein>
    <submittedName>
        <fullName evidence="3">Uncharacterized protein</fullName>
    </submittedName>
</protein>
<sequence length="299" mass="35175">MQHEKVSALKRAERFFHCDIDIISIMESVVKHALFIYFVFIYRTRNNRTISTDRLDSTRSSDLSNTTLASLNSPKRKTHLSRHSTMPQNTSTNLANLRKMELENNNLEMELVYSNFAASYIELYLEEKKKKEAEQSSSTLIKNLSKETKSLQEYYYTLTRRMEDIVYLSCLNDYTDLVQQNTKDFKDKIQKWGINDALLQLKNLLKRFNVLRCENMILPNSPEHMQDLEKVLKECLNALKEVSNPEKCELIEKTSSYYEEFVSIYQEIIQIKKIVEEEICYLQIETLKTCSHALSQNND</sequence>
<dbReference type="Proteomes" id="UP001627154">
    <property type="component" value="Unassembled WGS sequence"/>
</dbReference>
<keyword evidence="2" id="KW-1133">Transmembrane helix</keyword>
<evidence type="ECO:0000256" key="2">
    <source>
        <dbReference type="SAM" id="Phobius"/>
    </source>
</evidence>
<dbReference type="EMBL" id="JBJJXI010000100">
    <property type="protein sequence ID" value="KAL3393162.1"/>
    <property type="molecule type" value="Genomic_DNA"/>
</dbReference>
<organism evidence="3 4">
    <name type="scientific">Trichogramma kaykai</name>
    <dbReference type="NCBI Taxonomy" id="54128"/>
    <lineage>
        <taxon>Eukaryota</taxon>
        <taxon>Metazoa</taxon>
        <taxon>Ecdysozoa</taxon>
        <taxon>Arthropoda</taxon>
        <taxon>Hexapoda</taxon>
        <taxon>Insecta</taxon>
        <taxon>Pterygota</taxon>
        <taxon>Neoptera</taxon>
        <taxon>Endopterygota</taxon>
        <taxon>Hymenoptera</taxon>
        <taxon>Apocrita</taxon>
        <taxon>Proctotrupomorpha</taxon>
        <taxon>Chalcidoidea</taxon>
        <taxon>Trichogrammatidae</taxon>
        <taxon>Trichogramma</taxon>
    </lineage>
</organism>
<dbReference type="AlphaFoldDB" id="A0ABD2WKZ6"/>
<feature type="region of interest" description="Disordered" evidence="1">
    <location>
        <begin position="53"/>
        <end position="90"/>
    </location>
</feature>
<accession>A0ABD2WKZ6</accession>
<evidence type="ECO:0000313" key="3">
    <source>
        <dbReference type="EMBL" id="KAL3393162.1"/>
    </source>
</evidence>
<evidence type="ECO:0000256" key="1">
    <source>
        <dbReference type="SAM" id="MobiDB-lite"/>
    </source>
</evidence>
<name>A0ABD2WKZ6_9HYME</name>